<evidence type="ECO:0000313" key="4">
    <source>
        <dbReference type="EMBL" id="MBS6941788.1"/>
    </source>
</evidence>
<accession>A0A943V288</accession>
<dbReference type="EMBL" id="JAGZSV010000311">
    <property type="protein sequence ID" value="MBS6941788.1"/>
    <property type="molecule type" value="Genomic_DNA"/>
</dbReference>
<dbReference type="GO" id="GO:0016746">
    <property type="term" value="F:acyltransferase activity"/>
    <property type="evidence" value="ECO:0007669"/>
    <property type="project" value="UniProtKB-KW"/>
</dbReference>
<dbReference type="InterPro" id="IPR002505">
    <property type="entry name" value="PTA_PTB"/>
</dbReference>
<evidence type="ECO:0000313" key="5">
    <source>
        <dbReference type="Proteomes" id="UP000727506"/>
    </source>
</evidence>
<dbReference type="Gene3D" id="3.40.50.10750">
    <property type="entry name" value="Isocitrate/Isopropylmalate dehydrogenase-like"/>
    <property type="match status" value="1"/>
</dbReference>
<organism evidence="4 5">
    <name type="scientific">Slackia piriformis</name>
    <dbReference type="NCBI Taxonomy" id="626934"/>
    <lineage>
        <taxon>Bacteria</taxon>
        <taxon>Bacillati</taxon>
        <taxon>Actinomycetota</taxon>
        <taxon>Coriobacteriia</taxon>
        <taxon>Eggerthellales</taxon>
        <taxon>Eggerthellaceae</taxon>
        <taxon>Slackia</taxon>
    </lineage>
</organism>
<proteinExistence type="predicted"/>
<dbReference type="PANTHER" id="PTHR43356:SF3">
    <property type="entry name" value="PHOSPHATE ACETYLTRANSFERASE"/>
    <property type="match status" value="1"/>
</dbReference>
<gene>
    <name evidence="4" type="ORF">KH142_10070</name>
</gene>
<evidence type="ECO:0000259" key="3">
    <source>
        <dbReference type="Pfam" id="PF01515"/>
    </source>
</evidence>
<comment type="caution">
    <text evidence="4">The sequence shown here is derived from an EMBL/GenBank/DDBJ whole genome shotgun (WGS) entry which is preliminary data.</text>
</comment>
<feature type="domain" description="Phosphate acetyl/butaryl transferase" evidence="3">
    <location>
        <begin position="1"/>
        <end position="46"/>
    </location>
</feature>
<reference evidence="4" key="1">
    <citation type="submission" date="2021-02" db="EMBL/GenBank/DDBJ databases">
        <title>Infant gut strain persistence is associated with maternal origin, phylogeny, and functional potential including surface adhesion and iron acquisition.</title>
        <authorList>
            <person name="Lou Y.C."/>
        </authorList>
    </citation>
    <scope>NUCLEOTIDE SEQUENCE</scope>
    <source>
        <strain evidence="4">L2_039_000G1_dasL2_039_000G1_concoct_11</strain>
    </source>
</reference>
<dbReference type="InterPro" id="IPR042112">
    <property type="entry name" value="P_AcTrfase_dom2"/>
</dbReference>
<dbReference type="Proteomes" id="UP000727506">
    <property type="component" value="Unassembled WGS sequence"/>
</dbReference>
<evidence type="ECO:0000256" key="2">
    <source>
        <dbReference type="ARBA" id="ARBA00023315"/>
    </source>
</evidence>
<dbReference type="Pfam" id="PF01515">
    <property type="entry name" value="PTA_PTB"/>
    <property type="match status" value="1"/>
</dbReference>
<dbReference type="AlphaFoldDB" id="A0A943V288"/>
<dbReference type="InterPro" id="IPR050500">
    <property type="entry name" value="Phos_Acetyltrans/Butyryltrans"/>
</dbReference>
<dbReference type="Gene3D" id="3.40.50.10950">
    <property type="match status" value="1"/>
</dbReference>
<sequence length="52" mass="5331">IGYKLVQRLAKAEAYGPILQGLGAPMNDLSRGCSADDIVGVAAITAVQAQES</sequence>
<dbReference type="SUPFAM" id="SSF53659">
    <property type="entry name" value="Isocitrate/Isopropylmalate dehydrogenase-like"/>
    <property type="match status" value="1"/>
</dbReference>
<protein>
    <submittedName>
        <fullName evidence="4">Phosphate acetyltransferase</fullName>
    </submittedName>
</protein>
<name>A0A943V288_9ACTN</name>
<evidence type="ECO:0000256" key="1">
    <source>
        <dbReference type="ARBA" id="ARBA00022679"/>
    </source>
</evidence>
<keyword evidence="2" id="KW-0012">Acyltransferase</keyword>
<dbReference type="PANTHER" id="PTHR43356">
    <property type="entry name" value="PHOSPHATE ACETYLTRANSFERASE"/>
    <property type="match status" value="1"/>
</dbReference>
<feature type="non-terminal residue" evidence="4">
    <location>
        <position position="1"/>
    </location>
</feature>
<dbReference type="InterPro" id="IPR042113">
    <property type="entry name" value="P_AcTrfase_dom1"/>
</dbReference>
<keyword evidence="1" id="KW-0808">Transferase</keyword>